<protein>
    <submittedName>
        <fullName evidence="2">Helix-turn-helix transcriptional regulator</fullName>
    </submittedName>
</protein>
<organism evidence="2 3">
    <name type="scientific">Komarekiella delphini-convector SJRDD-AB1</name>
    <dbReference type="NCBI Taxonomy" id="2593771"/>
    <lineage>
        <taxon>Bacteria</taxon>
        <taxon>Bacillati</taxon>
        <taxon>Cyanobacteriota</taxon>
        <taxon>Cyanophyceae</taxon>
        <taxon>Nostocales</taxon>
        <taxon>Nostocaceae</taxon>
        <taxon>Komarekiella</taxon>
        <taxon>Komarekiella delphini-convector</taxon>
    </lineage>
</organism>
<accession>A0AA40T0I5</accession>
<evidence type="ECO:0000313" key="2">
    <source>
        <dbReference type="EMBL" id="MBD6618638.1"/>
    </source>
</evidence>
<dbReference type="Gene3D" id="1.10.260.40">
    <property type="entry name" value="lambda repressor-like DNA-binding domains"/>
    <property type="match status" value="1"/>
</dbReference>
<feature type="domain" description="HTH cro/C1-type" evidence="1">
    <location>
        <begin position="2"/>
        <end position="47"/>
    </location>
</feature>
<dbReference type="Pfam" id="PF01381">
    <property type="entry name" value="HTH_3"/>
    <property type="match status" value="1"/>
</dbReference>
<dbReference type="GO" id="GO:0003677">
    <property type="term" value="F:DNA binding"/>
    <property type="evidence" value="ECO:0007669"/>
    <property type="project" value="InterPro"/>
</dbReference>
<keyword evidence="3" id="KW-1185">Reference proteome</keyword>
<gene>
    <name evidence="2" type="ORF">FNW02_23115</name>
</gene>
<dbReference type="AlphaFoldDB" id="A0AA40T0I5"/>
<evidence type="ECO:0000313" key="3">
    <source>
        <dbReference type="Proteomes" id="UP001165986"/>
    </source>
</evidence>
<dbReference type="InterPro" id="IPR010982">
    <property type="entry name" value="Lambda_DNA-bd_dom_sf"/>
</dbReference>
<dbReference type="InterPro" id="IPR001387">
    <property type="entry name" value="Cro/C1-type_HTH"/>
</dbReference>
<dbReference type="EMBL" id="VJXY01000029">
    <property type="protein sequence ID" value="MBD6618638.1"/>
    <property type="molecule type" value="Genomic_DNA"/>
</dbReference>
<reference evidence="2" key="1">
    <citation type="submission" date="2019-07" db="EMBL/GenBank/DDBJ databases">
        <title>Toxilogical consequences of a new and cryptic species of cyanobacteria (Komarekiella delphini-convector) recovered from the epidermis of a bottlenose dolphin and 1500 ft. in the air.</title>
        <authorList>
            <person name="Brown A.O."/>
            <person name="Dvorak P."/>
            <person name="Villanueva C.D."/>
            <person name="Foss A.J."/>
            <person name="Garvey A.D."/>
            <person name="Gibson Q.A."/>
            <person name="Johansen J.R."/>
            <person name="Casamatta D.A."/>
        </authorList>
    </citation>
    <scope>NUCLEOTIDE SEQUENCE</scope>
    <source>
        <strain evidence="2">SJRDD-AB1</strain>
    </source>
</reference>
<proteinExistence type="predicted"/>
<comment type="caution">
    <text evidence="2">The sequence shown here is derived from an EMBL/GenBank/DDBJ whole genome shotgun (WGS) entry which is preliminary data.</text>
</comment>
<dbReference type="Proteomes" id="UP001165986">
    <property type="component" value="Unassembled WGS sequence"/>
</dbReference>
<evidence type="ECO:0000259" key="1">
    <source>
        <dbReference type="PROSITE" id="PS50943"/>
    </source>
</evidence>
<sequence length="66" mass="7454">MGLTQEKFAAKLGVTFPTINRWENGRSQPSPLAMEKVVSLLTQMSNSPKEALRERGQDLLSKYFPE</sequence>
<dbReference type="SUPFAM" id="SSF47413">
    <property type="entry name" value="lambda repressor-like DNA-binding domains"/>
    <property type="match status" value="1"/>
</dbReference>
<name>A0AA40T0I5_9NOST</name>
<dbReference type="CDD" id="cd00093">
    <property type="entry name" value="HTH_XRE"/>
    <property type="match status" value="1"/>
</dbReference>
<dbReference type="PROSITE" id="PS50943">
    <property type="entry name" value="HTH_CROC1"/>
    <property type="match status" value="1"/>
</dbReference>